<organism evidence="1 2">
    <name type="scientific">Suillus placidus</name>
    <dbReference type="NCBI Taxonomy" id="48579"/>
    <lineage>
        <taxon>Eukaryota</taxon>
        <taxon>Fungi</taxon>
        <taxon>Dikarya</taxon>
        <taxon>Basidiomycota</taxon>
        <taxon>Agaricomycotina</taxon>
        <taxon>Agaricomycetes</taxon>
        <taxon>Agaricomycetidae</taxon>
        <taxon>Boletales</taxon>
        <taxon>Suillineae</taxon>
        <taxon>Suillaceae</taxon>
        <taxon>Suillus</taxon>
    </lineage>
</organism>
<evidence type="ECO:0000313" key="2">
    <source>
        <dbReference type="Proteomes" id="UP000714275"/>
    </source>
</evidence>
<accession>A0A9P7A8Z9</accession>
<evidence type="ECO:0000313" key="1">
    <source>
        <dbReference type="EMBL" id="KAG1783656.1"/>
    </source>
</evidence>
<keyword evidence="2" id="KW-1185">Reference proteome</keyword>
<sequence>MGSDKLHASYQGQIWGTTMKKRGPSLTEYIDEKGNWKPKRTHPYVNNYCPAISVALCCNNDIKLLINGVDTKHTSWYSTDYQTKKQNKNHNVSALMAKSLLYHEEHSDHLESVLECNRLLIFRCQHSINREMELSGQQVVAYLMGMG</sequence>
<dbReference type="EMBL" id="JABBWD010000001">
    <property type="protein sequence ID" value="KAG1783656.1"/>
    <property type="molecule type" value="Genomic_DNA"/>
</dbReference>
<comment type="caution">
    <text evidence="1">The sequence shown here is derived from an EMBL/GenBank/DDBJ whole genome shotgun (WGS) entry which is preliminary data.</text>
</comment>
<protein>
    <submittedName>
        <fullName evidence="1">Uncharacterized protein</fullName>
    </submittedName>
</protein>
<gene>
    <name evidence="1" type="ORF">EV702DRAFT_1175688</name>
</gene>
<name>A0A9P7A8Z9_9AGAM</name>
<dbReference type="AlphaFoldDB" id="A0A9P7A8Z9"/>
<reference evidence="1" key="1">
    <citation type="journal article" date="2020" name="New Phytol.">
        <title>Comparative genomics reveals dynamic genome evolution in host specialist ectomycorrhizal fungi.</title>
        <authorList>
            <person name="Lofgren L.A."/>
            <person name="Nguyen N.H."/>
            <person name="Vilgalys R."/>
            <person name="Ruytinx J."/>
            <person name="Liao H.L."/>
            <person name="Branco S."/>
            <person name="Kuo A."/>
            <person name="LaButti K."/>
            <person name="Lipzen A."/>
            <person name="Andreopoulos W."/>
            <person name="Pangilinan J."/>
            <person name="Riley R."/>
            <person name="Hundley H."/>
            <person name="Na H."/>
            <person name="Barry K."/>
            <person name="Grigoriev I.V."/>
            <person name="Stajich J.E."/>
            <person name="Kennedy P.G."/>
        </authorList>
    </citation>
    <scope>NUCLEOTIDE SEQUENCE</scope>
    <source>
        <strain evidence="1">DOB743</strain>
    </source>
</reference>
<proteinExistence type="predicted"/>
<dbReference type="OrthoDB" id="3054702at2759"/>
<dbReference type="Proteomes" id="UP000714275">
    <property type="component" value="Unassembled WGS sequence"/>
</dbReference>